<keyword evidence="2" id="KW-0812">Transmembrane</keyword>
<evidence type="ECO:0000256" key="2">
    <source>
        <dbReference type="SAM" id="Phobius"/>
    </source>
</evidence>
<dbReference type="OrthoDB" id="5459628at2"/>
<proteinExistence type="predicted"/>
<accession>Q72WM9</accession>
<dbReference type="GO" id="GO:0016747">
    <property type="term" value="F:acyltransferase activity, transferring groups other than amino-acyl groups"/>
    <property type="evidence" value="ECO:0007669"/>
    <property type="project" value="InterPro"/>
</dbReference>
<dbReference type="HOGENOM" id="CLU_613548_0_0_7"/>
<keyword evidence="4" id="KW-0614">Plasmid</keyword>
<feature type="transmembrane region" description="Helical" evidence="2">
    <location>
        <begin position="222"/>
        <end position="239"/>
    </location>
</feature>
<feature type="transmembrane region" description="Helical" evidence="2">
    <location>
        <begin position="303"/>
        <end position="324"/>
    </location>
</feature>
<keyword evidence="2" id="KW-1133">Transmembrane helix</keyword>
<dbReference type="Proteomes" id="UP000002194">
    <property type="component" value="Plasmid pDV"/>
</dbReference>
<gene>
    <name evidence="4" type="ordered locus">DVUA0060</name>
</gene>
<organism evidence="4 5">
    <name type="scientific">Nitratidesulfovibrio vulgaris (strain ATCC 29579 / DSM 644 / CCUG 34227 / NCIMB 8303 / VKM B-1760 / Hildenborough)</name>
    <name type="common">Desulfovibrio vulgaris</name>
    <dbReference type="NCBI Taxonomy" id="882"/>
    <lineage>
        <taxon>Bacteria</taxon>
        <taxon>Pseudomonadati</taxon>
        <taxon>Thermodesulfobacteriota</taxon>
        <taxon>Desulfovibrionia</taxon>
        <taxon>Desulfovibrionales</taxon>
        <taxon>Desulfovibrionaceae</taxon>
        <taxon>Nitratidesulfovibrio</taxon>
    </lineage>
</organism>
<name>Q72WM9_NITV2</name>
<keyword evidence="2" id="KW-0472">Membrane</keyword>
<feature type="region of interest" description="Disordered" evidence="1">
    <location>
        <begin position="394"/>
        <end position="461"/>
    </location>
</feature>
<feature type="compositionally biased region" description="Gly residues" evidence="1">
    <location>
        <begin position="342"/>
        <end position="355"/>
    </location>
</feature>
<dbReference type="KEGG" id="dvu:DVUA0060"/>
<evidence type="ECO:0000259" key="3">
    <source>
        <dbReference type="Pfam" id="PF01757"/>
    </source>
</evidence>
<dbReference type="EMBL" id="AE017286">
    <property type="protein sequence ID" value="AAS94395.1"/>
    <property type="molecule type" value="Genomic_DNA"/>
</dbReference>
<feature type="domain" description="Acyltransferase 3" evidence="3">
    <location>
        <begin position="16"/>
        <end position="296"/>
    </location>
</feature>
<feature type="transmembrane region" description="Helical" evidence="2">
    <location>
        <begin position="16"/>
        <end position="32"/>
    </location>
</feature>
<feature type="transmembrane region" description="Helical" evidence="2">
    <location>
        <begin position="93"/>
        <end position="112"/>
    </location>
</feature>
<dbReference type="RefSeq" id="WP_011176638.1">
    <property type="nucleotide sequence ID" value="NC_005863.1"/>
</dbReference>
<evidence type="ECO:0000313" key="5">
    <source>
        <dbReference type="Proteomes" id="UP000002194"/>
    </source>
</evidence>
<dbReference type="EnsemblBacteria" id="AAS94395">
    <property type="protein sequence ID" value="AAS94395"/>
    <property type="gene ID" value="DVUA0060"/>
</dbReference>
<keyword evidence="5" id="KW-1185">Reference proteome</keyword>
<feature type="compositionally biased region" description="Low complexity" evidence="1">
    <location>
        <begin position="439"/>
        <end position="450"/>
    </location>
</feature>
<feature type="transmembrane region" description="Helical" evidence="2">
    <location>
        <begin position="175"/>
        <end position="191"/>
    </location>
</feature>
<protein>
    <submittedName>
        <fullName evidence="4">Membrane protein, putative</fullName>
    </submittedName>
</protein>
<evidence type="ECO:0000256" key="1">
    <source>
        <dbReference type="SAM" id="MobiDB-lite"/>
    </source>
</evidence>
<dbReference type="AlphaFoldDB" id="Q72WM9"/>
<feature type="transmembrane region" description="Helical" evidence="2">
    <location>
        <begin position="245"/>
        <end position="266"/>
    </location>
</feature>
<dbReference type="Pfam" id="PF01757">
    <property type="entry name" value="Acyl_transf_3"/>
    <property type="match status" value="1"/>
</dbReference>
<feature type="compositionally biased region" description="Low complexity" evidence="1">
    <location>
        <begin position="357"/>
        <end position="375"/>
    </location>
</feature>
<reference evidence="4 5" key="1">
    <citation type="journal article" date="2004" name="Nat. Biotechnol.">
        <title>The genome sequence of the anaerobic, sulfate-reducing bacterium Desulfovibrio vulgaris Hildenborough.</title>
        <authorList>
            <person name="Heidelberg J.F."/>
            <person name="Seshadri R."/>
            <person name="Haveman S.A."/>
            <person name="Hemme C.L."/>
            <person name="Paulsen I.T."/>
            <person name="Kolonay J.F."/>
            <person name="Eisen J.A."/>
            <person name="Ward N."/>
            <person name="Methe B."/>
            <person name="Brinkac L.M."/>
            <person name="Daugherty S.C."/>
            <person name="Deboy R.T."/>
            <person name="Dodson R.J."/>
            <person name="Durkin A.S."/>
            <person name="Madupu R."/>
            <person name="Nelson W.C."/>
            <person name="Sullivan S.A."/>
            <person name="Fouts D."/>
            <person name="Haft D.H."/>
            <person name="Selengut J."/>
            <person name="Peterson J.D."/>
            <person name="Davidsen T.M."/>
            <person name="Zafar N."/>
            <person name="Zhou L."/>
            <person name="Radune D."/>
            <person name="Dimitrov G."/>
            <person name="Hance M."/>
            <person name="Tran K."/>
            <person name="Khouri H."/>
            <person name="Gill J."/>
            <person name="Utterback T.R."/>
            <person name="Feldblyum T.V."/>
            <person name="Wall J.D."/>
            <person name="Voordouw G."/>
            <person name="Fraser C.M."/>
        </authorList>
    </citation>
    <scope>NUCLEOTIDE SEQUENCE [LARGE SCALE GENOMIC DNA]</scope>
    <source>
        <strain evidence="5">ATCC 29579 / DSM 644 / NCIMB 8303 / VKM B-1760 / Hildenborough</strain>
        <plasmid evidence="5">pDV</plasmid>
    </source>
</reference>
<dbReference type="InterPro" id="IPR002656">
    <property type="entry name" value="Acyl_transf_3_dom"/>
</dbReference>
<geneLocation type="plasmid" evidence="4 5">
    <name>pDV</name>
</geneLocation>
<feature type="compositionally biased region" description="Polar residues" evidence="1">
    <location>
        <begin position="399"/>
        <end position="438"/>
    </location>
</feature>
<feature type="region of interest" description="Disordered" evidence="1">
    <location>
        <begin position="333"/>
        <end position="381"/>
    </location>
</feature>
<sequence length="461" mass="48725">MTDATRRGTRNDTVQALKLLFLLVICYGHLFAEGPAATLPGSTLMDGLPMRLWWVPGDVGLFFFTATSGYFTALRYPGAAMMQGYWRRKVSRLCGLFLFLNAVLGCVFLATGREGVFTWDALVNLLGLNGFLNWFHLGNDSPFGAGQWFFTLLLLFYLVYPVMNRAVTTPARGRLLLWGCVALAAVMQVRLPYGHSLWSTSVGFVAGFWLARFGGSHPARSGWFALCACLAGAVAYRFIGHLPVLAYSVIGLAGYVCTVLALTVRLPLLPARVLDAVGDLMLPLYIIHTYFRLPLAQDPYLDALLVLTMNAGIAWVLLKAYALLAGRRRHAGPPTVAPRGAGMAGSGVPGPGTGGRAKPVASPALAAKAHHAANAETPSPQALATHEPAVQAASGLTPAGQTASGQTASGQTPSGQTPSGQTLSAQALSGQTYSGQTHSGRSSPGRQSSPLPARTKGEGTP</sequence>
<dbReference type="PATRIC" id="fig|882.5.peg.3136"/>
<feature type="transmembrane region" description="Helical" evidence="2">
    <location>
        <begin position="52"/>
        <end position="73"/>
    </location>
</feature>
<evidence type="ECO:0000313" key="4">
    <source>
        <dbReference type="EMBL" id="AAS94395.1"/>
    </source>
</evidence>
<feature type="transmembrane region" description="Helical" evidence="2">
    <location>
        <begin position="145"/>
        <end position="163"/>
    </location>
</feature>